<dbReference type="CDD" id="cd01014">
    <property type="entry name" value="nicotinamidase_related"/>
    <property type="match status" value="1"/>
</dbReference>
<sequence length="209" mass="21143">MSGPSLRALAGVAPCFAGGGPLAVERTALLLIDYQQAYRSGPLALPGEAAASAVARRLRDWAGRIGLAVIHVHHRLPAGAPLFAEGTPAVEALAGLAPGAGETLIVKRQPSAFAGTGLADRLRRDGVGQLLIAGYMTHNCVDSTAREAFHRGWPVGIVADACATRDLAAADGRPLAAATVQAAVLAGLADRIAEVVDYAGLASLSAATA</sequence>
<dbReference type="RefSeq" id="WP_170160225.1">
    <property type="nucleotide sequence ID" value="NZ_JAANMQ010000013.1"/>
</dbReference>
<dbReference type="Gene3D" id="3.40.50.850">
    <property type="entry name" value="Isochorismatase-like"/>
    <property type="match status" value="1"/>
</dbReference>
<reference evidence="3 4" key="1">
    <citation type="submission" date="2018-10" db="EMBL/GenBank/DDBJ databases">
        <title>Genomic Encyclopedia of Type Strains, Phase IV (KMG-IV): sequencing the most valuable type-strain genomes for metagenomic binning, comparative biology and taxonomic classification.</title>
        <authorList>
            <person name="Goeker M."/>
        </authorList>
    </citation>
    <scope>NUCLEOTIDE SEQUENCE [LARGE SCALE GENOMIC DNA]</scope>
    <source>
        <strain evidence="3 4">DSM 23841</strain>
    </source>
</reference>
<evidence type="ECO:0000313" key="4">
    <source>
        <dbReference type="Proteomes" id="UP000270626"/>
    </source>
</evidence>
<evidence type="ECO:0000313" key="3">
    <source>
        <dbReference type="EMBL" id="RKT50764.1"/>
    </source>
</evidence>
<protein>
    <submittedName>
        <fullName evidence="3">Nicotinamidase-related amidase</fullName>
    </submittedName>
</protein>
<dbReference type="PANTHER" id="PTHR43540">
    <property type="entry name" value="PEROXYUREIDOACRYLATE/UREIDOACRYLATE AMIDOHYDROLASE-RELATED"/>
    <property type="match status" value="1"/>
</dbReference>
<gene>
    <name evidence="3" type="ORF">DFR40_2699</name>
</gene>
<dbReference type="Pfam" id="PF00857">
    <property type="entry name" value="Isochorismatase"/>
    <property type="match status" value="1"/>
</dbReference>
<evidence type="ECO:0000259" key="2">
    <source>
        <dbReference type="Pfam" id="PF00857"/>
    </source>
</evidence>
<dbReference type="GO" id="GO:0016787">
    <property type="term" value="F:hydrolase activity"/>
    <property type="evidence" value="ECO:0007669"/>
    <property type="project" value="UniProtKB-KW"/>
</dbReference>
<organism evidence="3 4">
    <name type="scientific">Azonexus fungiphilus</name>
    <dbReference type="NCBI Taxonomy" id="146940"/>
    <lineage>
        <taxon>Bacteria</taxon>
        <taxon>Pseudomonadati</taxon>
        <taxon>Pseudomonadota</taxon>
        <taxon>Betaproteobacteria</taxon>
        <taxon>Rhodocyclales</taxon>
        <taxon>Azonexaceae</taxon>
        <taxon>Azonexus</taxon>
    </lineage>
</organism>
<name>A0A495VN55_9RHOO</name>
<evidence type="ECO:0000256" key="1">
    <source>
        <dbReference type="ARBA" id="ARBA00022801"/>
    </source>
</evidence>
<comment type="caution">
    <text evidence="3">The sequence shown here is derived from an EMBL/GenBank/DDBJ whole genome shotgun (WGS) entry which is preliminary data.</text>
</comment>
<dbReference type="InterPro" id="IPR036380">
    <property type="entry name" value="Isochorismatase-like_sf"/>
</dbReference>
<dbReference type="InterPro" id="IPR050272">
    <property type="entry name" value="Isochorismatase-like_hydrls"/>
</dbReference>
<dbReference type="AlphaFoldDB" id="A0A495VN55"/>
<accession>A0A495VN55</accession>
<keyword evidence="4" id="KW-1185">Reference proteome</keyword>
<dbReference type="InterPro" id="IPR000868">
    <property type="entry name" value="Isochorismatase-like_dom"/>
</dbReference>
<keyword evidence="1" id="KW-0378">Hydrolase</keyword>
<proteinExistence type="predicted"/>
<dbReference type="EMBL" id="RBXP01000017">
    <property type="protein sequence ID" value="RKT50764.1"/>
    <property type="molecule type" value="Genomic_DNA"/>
</dbReference>
<dbReference type="Proteomes" id="UP000270626">
    <property type="component" value="Unassembled WGS sequence"/>
</dbReference>
<dbReference type="SUPFAM" id="SSF52499">
    <property type="entry name" value="Isochorismatase-like hydrolases"/>
    <property type="match status" value="1"/>
</dbReference>
<feature type="domain" description="Isochorismatase-like" evidence="2">
    <location>
        <begin position="27"/>
        <end position="169"/>
    </location>
</feature>
<dbReference type="PANTHER" id="PTHR43540:SF15">
    <property type="entry name" value="BLR5631 PROTEIN"/>
    <property type="match status" value="1"/>
</dbReference>